<dbReference type="Proteomes" id="UP000008549">
    <property type="component" value="Unassembled WGS sequence"/>
</dbReference>
<dbReference type="CTD" id="68917964"/>
<dbReference type="GeneID" id="68917964"/>
<dbReference type="EMBL" id="HE601100">
    <property type="protein sequence ID" value="CAR99217.1"/>
    <property type="molecule type" value="Genomic_DNA"/>
</dbReference>
<sequence length="58" mass="6991">MGMLFKRYPQRTGHFLTNRLRRRRRPRWKKGKDLENGHGKTKESFNAFQSFFSVVFGS</sequence>
<dbReference type="WormBase" id="CBG26486">
    <property type="protein sequence ID" value="CBP27363"/>
    <property type="gene ID" value="WBGene00087900"/>
</dbReference>
<organism evidence="1 2">
    <name type="scientific">Caenorhabditis briggsae</name>
    <dbReference type="NCBI Taxonomy" id="6238"/>
    <lineage>
        <taxon>Eukaryota</taxon>
        <taxon>Metazoa</taxon>
        <taxon>Ecdysozoa</taxon>
        <taxon>Nematoda</taxon>
        <taxon>Chromadorea</taxon>
        <taxon>Rhabditida</taxon>
        <taxon>Rhabditina</taxon>
        <taxon>Rhabditomorpha</taxon>
        <taxon>Rhabditoidea</taxon>
        <taxon>Rhabditidae</taxon>
        <taxon>Peloderinae</taxon>
        <taxon>Caenorhabditis</taxon>
    </lineage>
</organism>
<dbReference type="HOGENOM" id="CLU_2981061_0_0_1"/>
<accession>B6IH37</accession>
<dbReference type="AlphaFoldDB" id="B6IH37"/>
<evidence type="ECO:0000313" key="2">
    <source>
        <dbReference type="Proteomes" id="UP000008549"/>
    </source>
</evidence>
<evidence type="ECO:0000313" key="1">
    <source>
        <dbReference type="EMBL" id="CAR99217.1"/>
    </source>
</evidence>
<keyword evidence="2" id="KW-1185">Reference proteome</keyword>
<dbReference type="KEGG" id="cbr:CBG_26486"/>
<dbReference type="RefSeq" id="XP_045098782.1">
    <property type="nucleotide sequence ID" value="XM_045236063.1"/>
</dbReference>
<name>B6IH37_CAEBR</name>
<protein>
    <submittedName>
        <fullName evidence="1">Protein CBG26486</fullName>
    </submittedName>
</protein>
<gene>
    <name evidence="1 3" type="ORF">CBG26486</name>
    <name evidence="1" type="ORF">CBG_26486</name>
</gene>
<reference evidence="1 2" key="2">
    <citation type="journal article" date="2011" name="PLoS Genet.">
        <title>Caenorhabditis briggsae recombinant inbred line genotypes reveal inter-strain incompatibility and the evolution of recombination.</title>
        <authorList>
            <person name="Ross J.A."/>
            <person name="Koboldt D.C."/>
            <person name="Staisch J.E."/>
            <person name="Chamberlin H.M."/>
            <person name="Gupta B.P."/>
            <person name="Miller R.D."/>
            <person name="Baird S.E."/>
            <person name="Haag E.S."/>
        </authorList>
    </citation>
    <scope>NUCLEOTIDE SEQUENCE [LARGE SCALE GENOMIC DNA]</scope>
    <source>
        <strain evidence="1 2">AF16</strain>
    </source>
</reference>
<reference evidence="1 2" key="1">
    <citation type="journal article" date="2003" name="PLoS Biol.">
        <title>The genome sequence of Caenorhabditis briggsae: a platform for comparative genomics.</title>
        <authorList>
            <person name="Stein L.D."/>
            <person name="Bao Z."/>
            <person name="Blasiar D."/>
            <person name="Blumenthal T."/>
            <person name="Brent M.R."/>
            <person name="Chen N."/>
            <person name="Chinwalla A."/>
            <person name="Clarke L."/>
            <person name="Clee C."/>
            <person name="Coghlan A."/>
            <person name="Coulson A."/>
            <person name="D'Eustachio P."/>
            <person name="Fitch D.H."/>
            <person name="Fulton L.A."/>
            <person name="Fulton R.E."/>
            <person name="Griffiths-Jones S."/>
            <person name="Harris T.W."/>
            <person name="Hillier L.W."/>
            <person name="Kamath R."/>
            <person name="Kuwabara P.E."/>
            <person name="Mardis E.R."/>
            <person name="Marra M.A."/>
            <person name="Miner T.L."/>
            <person name="Minx P."/>
            <person name="Mullikin J.C."/>
            <person name="Plumb R.W."/>
            <person name="Rogers J."/>
            <person name="Schein J.E."/>
            <person name="Sohrmann M."/>
            <person name="Spieth J."/>
            <person name="Stajich J.E."/>
            <person name="Wei C."/>
            <person name="Willey D."/>
            <person name="Wilson R.K."/>
            <person name="Durbin R."/>
            <person name="Waterston R.H."/>
        </authorList>
    </citation>
    <scope>NUCLEOTIDE SEQUENCE [LARGE SCALE GENOMIC DNA]</scope>
    <source>
        <strain evidence="1 2">AF16</strain>
    </source>
</reference>
<evidence type="ECO:0000313" key="3">
    <source>
        <dbReference type="WormBase" id="CBG26486"/>
    </source>
</evidence>
<dbReference type="InParanoid" id="B6IH37"/>
<proteinExistence type="predicted"/>